<evidence type="ECO:0000313" key="5">
    <source>
        <dbReference type="Proteomes" id="UP000325576"/>
    </source>
</evidence>
<protein>
    <recommendedName>
        <fullName evidence="3">Carrier domain-containing protein</fullName>
    </recommendedName>
</protein>
<dbReference type="GO" id="GO:0043041">
    <property type="term" value="P:amino acid activation for nonribosomal peptide biosynthetic process"/>
    <property type="evidence" value="ECO:0007669"/>
    <property type="project" value="TreeGrafter"/>
</dbReference>
<gene>
    <name evidence="4" type="ORF">BS297_06345</name>
</gene>
<evidence type="ECO:0000256" key="2">
    <source>
        <dbReference type="ARBA" id="ARBA00022553"/>
    </source>
</evidence>
<dbReference type="EMBL" id="MRBO01000230">
    <property type="protein sequence ID" value="KAB2586220.1"/>
    <property type="molecule type" value="Genomic_DNA"/>
</dbReference>
<feature type="domain" description="Carrier" evidence="3">
    <location>
        <begin position="29"/>
        <end position="104"/>
    </location>
</feature>
<sequence>LDAFPLNASGKLDRKLLPEPVFEAAVFRAPVTEVERLVASVFEELLGIDRVGLDDDFFELGGNSLIATQLAAKLGQAISAEVPLRMLFTSSTVSEMSDKLVTGMHVGFELDLDAALAVTLPLRARGSELPLFCVHPMVGLAWPYAPLAAFVDRSVPLYGLQTPALTEEDFSATALTDYIDRYVSEIRSVQQQGPYRLLGWSFGGVVAHGIAARLEALGEKVSALVILDGSPLSLDDEAFAAMVRHEVAGLGVVIPDDEDLENLSIDCASDVLTAVNGGAIGLNASDIRRLFSSIARTAALTREYEPDTCTGPVLFVGSNETEADGVEPWRSLIDGEIDVRQASVNHVSMMTPEGLEEIGPMIAASLNS</sequence>
<dbReference type="InterPro" id="IPR029058">
    <property type="entry name" value="AB_hydrolase_fold"/>
</dbReference>
<feature type="non-terminal residue" evidence="4">
    <location>
        <position position="1"/>
    </location>
</feature>
<dbReference type="InterPro" id="IPR006162">
    <property type="entry name" value="Ppantetheine_attach_site"/>
</dbReference>
<evidence type="ECO:0000259" key="3">
    <source>
        <dbReference type="PROSITE" id="PS50075"/>
    </source>
</evidence>
<dbReference type="InterPro" id="IPR036736">
    <property type="entry name" value="ACP-like_sf"/>
</dbReference>
<keyword evidence="2" id="KW-0597">Phosphoprotein</keyword>
<dbReference type="PROSITE" id="PS50075">
    <property type="entry name" value="CARRIER"/>
    <property type="match status" value="1"/>
</dbReference>
<dbReference type="GO" id="GO:0005737">
    <property type="term" value="C:cytoplasm"/>
    <property type="evidence" value="ECO:0007669"/>
    <property type="project" value="TreeGrafter"/>
</dbReference>
<proteinExistence type="predicted"/>
<organism evidence="4 5">
    <name type="scientific">Rhodococcus erythropolis</name>
    <name type="common">Arthrobacter picolinophilus</name>
    <dbReference type="NCBI Taxonomy" id="1833"/>
    <lineage>
        <taxon>Bacteria</taxon>
        <taxon>Bacillati</taxon>
        <taxon>Actinomycetota</taxon>
        <taxon>Actinomycetes</taxon>
        <taxon>Mycobacteriales</taxon>
        <taxon>Nocardiaceae</taxon>
        <taxon>Rhodococcus</taxon>
        <taxon>Rhodococcus erythropolis group</taxon>
    </lineage>
</organism>
<dbReference type="GO" id="GO:0031177">
    <property type="term" value="F:phosphopantetheine binding"/>
    <property type="evidence" value="ECO:0007669"/>
    <property type="project" value="InterPro"/>
</dbReference>
<dbReference type="PANTHER" id="PTHR45527:SF1">
    <property type="entry name" value="FATTY ACID SYNTHASE"/>
    <property type="match status" value="1"/>
</dbReference>
<evidence type="ECO:0000256" key="1">
    <source>
        <dbReference type="ARBA" id="ARBA00022450"/>
    </source>
</evidence>
<keyword evidence="1" id="KW-0596">Phosphopantetheine</keyword>
<dbReference type="GO" id="GO:0044550">
    <property type="term" value="P:secondary metabolite biosynthetic process"/>
    <property type="evidence" value="ECO:0007669"/>
    <property type="project" value="TreeGrafter"/>
</dbReference>
<dbReference type="SMART" id="SM00823">
    <property type="entry name" value="PKS_PP"/>
    <property type="match status" value="1"/>
</dbReference>
<dbReference type="SUPFAM" id="SSF53474">
    <property type="entry name" value="alpha/beta-Hydrolases"/>
    <property type="match status" value="1"/>
</dbReference>
<evidence type="ECO:0000313" key="4">
    <source>
        <dbReference type="EMBL" id="KAB2586220.1"/>
    </source>
</evidence>
<accession>A0A5N5E9Z0</accession>
<dbReference type="Gene3D" id="3.40.50.1820">
    <property type="entry name" value="alpha/beta hydrolase"/>
    <property type="match status" value="1"/>
</dbReference>
<dbReference type="Pfam" id="PF00975">
    <property type="entry name" value="Thioesterase"/>
    <property type="match status" value="1"/>
</dbReference>
<dbReference type="InterPro" id="IPR009081">
    <property type="entry name" value="PP-bd_ACP"/>
</dbReference>
<dbReference type="InterPro" id="IPR001031">
    <property type="entry name" value="Thioesterase"/>
</dbReference>
<dbReference type="SMART" id="SM00824">
    <property type="entry name" value="PKS_TE"/>
    <property type="match status" value="1"/>
</dbReference>
<dbReference type="InterPro" id="IPR020806">
    <property type="entry name" value="PKS_PP-bd"/>
</dbReference>
<dbReference type="AlphaFoldDB" id="A0A5N5E9Z0"/>
<dbReference type="Pfam" id="PF00550">
    <property type="entry name" value="PP-binding"/>
    <property type="match status" value="1"/>
</dbReference>
<name>A0A5N5E9Z0_RHOER</name>
<comment type="caution">
    <text evidence="4">The sequence shown here is derived from an EMBL/GenBank/DDBJ whole genome shotgun (WGS) entry which is preliminary data.</text>
</comment>
<dbReference type="PROSITE" id="PS00012">
    <property type="entry name" value="PHOSPHOPANTETHEINE"/>
    <property type="match status" value="1"/>
</dbReference>
<dbReference type="Proteomes" id="UP000325576">
    <property type="component" value="Unassembled WGS sequence"/>
</dbReference>
<dbReference type="PANTHER" id="PTHR45527">
    <property type="entry name" value="NONRIBOSOMAL PEPTIDE SYNTHETASE"/>
    <property type="match status" value="1"/>
</dbReference>
<reference evidence="4 5" key="1">
    <citation type="journal article" date="2017" name="Poromechanics V (2013)">
        <title>Genomic Characterization of the Arsenic-Tolerant Actinobacterium, &lt;i&gt;Rhodococcus erythropolis&lt;/i&gt; S43.</title>
        <authorList>
            <person name="Retamal-Morales G."/>
            <person name="Mehnert M."/>
            <person name="Schwabe R."/>
            <person name="Tischler D."/>
            <person name="Schloemann M."/>
            <person name="Levican G.J."/>
        </authorList>
    </citation>
    <scope>NUCLEOTIDE SEQUENCE [LARGE SCALE GENOMIC DNA]</scope>
    <source>
        <strain evidence="4 5">S43</strain>
    </source>
</reference>
<dbReference type="SUPFAM" id="SSF47336">
    <property type="entry name" value="ACP-like"/>
    <property type="match status" value="1"/>
</dbReference>
<dbReference type="InterPro" id="IPR020802">
    <property type="entry name" value="TesA-like"/>
</dbReference>